<gene>
    <name evidence="1" type="ordered locus">Nham_0597</name>
</gene>
<dbReference type="KEGG" id="nha:Nham_0597"/>
<sequence>MKKEEAHTDHGTVLKPDQAALVFDTDGRMSVVLPDMSPDAEIPTGWQLMLAIIQKYNDPDWVAEMVGDRHRPETH</sequence>
<protein>
    <submittedName>
        <fullName evidence="1">Uncharacterized protein</fullName>
    </submittedName>
</protein>
<organism evidence="1 2">
    <name type="scientific">Nitrobacter hamburgensis (strain DSM 10229 / NCIMB 13809 / X14)</name>
    <dbReference type="NCBI Taxonomy" id="323097"/>
    <lineage>
        <taxon>Bacteria</taxon>
        <taxon>Pseudomonadati</taxon>
        <taxon>Pseudomonadota</taxon>
        <taxon>Alphaproteobacteria</taxon>
        <taxon>Hyphomicrobiales</taxon>
        <taxon>Nitrobacteraceae</taxon>
        <taxon>Nitrobacter</taxon>
    </lineage>
</organism>
<dbReference type="EMBL" id="CP000319">
    <property type="protein sequence ID" value="ABE61486.1"/>
    <property type="molecule type" value="Genomic_DNA"/>
</dbReference>
<dbReference type="STRING" id="323097.Nham_0597"/>
<accession>Q1QQL1</accession>
<reference evidence="1 2" key="1">
    <citation type="submission" date="2006-03" db="EMBL/GenBank/DDBJ databases">
        <title>Complete sequence of chromosome of Nitrobacter hamburgensis X14.</title>
        <authorList>
            <consortium name="US DOE Joint Genome Institute"/>
            <person name="Copeland A."/>
            <person name="Lucas S."/>
            <person name="Lapidus A."/>
            <person name="Barry K."/>
            <person name="Detter J.C."/>
            <person name="Glavina del Rio T."/>
            <person name="Hammon N."/>
            <person name="Israni S."/>
            <person name="Dalin E."/>
            <person name="Tice H."/>
            <person name="Pitluck S."/>
            <person name="Chain P."/>
            <person name="Malfatti S."/>
            <person name="Shin M."/>
            <person name="Vergez L."/>
            <person name="Schmutz J."/>
            <person name="Larimer F."/>
            <person name="Land M."/>
            <person name="Hauser L."/>
            <person name="Kyrpides N."/>
            <person name="Ivanova N."/>
            <person name="Ward B."/>
            <person name="Arp D."/>
            <person name="Klotz M."/>
            <person name="Stein L."/>
            <person name="O'Mullan G."/>
            <person name="Starkenburg S."/>
            <person name="Sayavedra L."/>
            <person name="Poret-Peterson A.T."/>
            <person name="Gentry M.E."/>
            <person name="Bruce D."/>
            <person name="Richardson P."/>
        </authorList>
    </citation>
    <scope>NUCLEOTIDE SEQUENCE [LARGE SCALE GENOMIC DNA]</scope>
    <source>
        <strain evidence="2">DSM 10229 / NCIMB 13809 / X14</strain>
    </source>
</reference>
<dbReference type="RefSeq" id="WP_011509190.1">
    <property type="nucleotide sequence ID" value="NC_007964.1"/>
</dbReference>
<evidence type="ECO:0000313" key="1">
    <source>
        <dbReference type="EMBL" id="ABE61486.1"/>
    </source>
</evidence>
<evidence type="ECO:0000313" key="2">
    <source>
        <dbReference type="Proteomes" id="UP000001953"/>
    </source>
</evidence>
<dbReference type="Proteomes" id="UP000001953">
    <property type="component" value="Chromosome"/>
</dbReference>
<name>Q1QQL1_NITHX</name>
<dbReference type="AlphaFoldDB" id="Q1QQL1"/>
<keyword evidence="2" id="KW-1185">Reference proteome</keyword>
<proteinExistence type="predicted"/>
<dbReference type="HOGENOM" id="CLU_2667363_0_0_5"/>
<dbReference type="OrthoDB" id="5509947at2"/>